<keyword evidence="6" id="KW-0503">Monooxygenase</keyword>
<dbReference type="GO" id="GO:0071949">
    <property type="term" value="F:FAD binding"/>
    <property type="evidence" value="ECO:0007669"/>
    <property type="project" value="InterPro"/>
</dbReference>
<evidence type="ECO:0000256" key="3">
    <source>
        <dbReference type="ARBA" id="ARBA00022630"/>
    </source>
</evidence>
<keyword evidence="4" id="KW-0274">FAD</keyword>
<evidence type="ECO:0000256" key="4">
    <source>
        <dbReference type="ARBA" id="ARBA00022827"/>
    </source>
</evidence>
<dbReference type="PANTHER" id="PTHR13789:SF318">
    <property type="entry name" value="GERANYLGERANYL DIPHOSPHATE REDUCTASE"/>
    <property type="match status" value="1"/>
</dbReference>
<keyword evidence="9" id="KW-1185">Reference proteome</keyword>
<evidence type="ECO:0000313" key="9">
    <source>
        <dbReference type="Proteomes" id="UP001203852"/>
    </source>
</evidence>
<comment type="caution">
    <text evidence="8">The sequence shown here is derived from an EMBL/GenBank/DDBJ whole genome shotgun (WGS) entry which is preliminary data.</text>
</comment>
<dbReference type="InterPro" id="IPR002938">
    <property type="entry name" value="FAD-bd"/>
</dbReference>
<accession>A0AAN6DVS3</accession>
<dbReference type="GO" id="GO:0004497">
    <property type="term" value="F:monooxygenase activity"/>
    <property type="evidence" value="ECO:0007669"/>
    <property type="project" value="UniProtKB-KW"/>
</dbReference>
<sequence>MAEIKVIVAGAGIAGLATAISLRQLNSSGHNFNVHLYERAPELKEIGASIALSPNGLRTLERFGIENALDDNISYRGPSALPMIYRHWKTNEIVSVDQFADVPDHRHQTARFHRAHLHDALLQHVPRESIHLNKETISAEADSNGVTLFFKDGTSVNGDILIGADGLRSKVRTTFNPDHKLHWTGRTLFRSTFDYSLVKDIPDLPPDSTHWWGPKTTFFASRLGRNMYTTVGSFDPRDYSKEDPESVRWDQVADVSPFKDLYKEDWNPVVKALAEATPYVRLYPNFAGEPLASWVFGSRVTLIGDAAHTHGGSHAAGGSLALDDAWALYLSFKQVLATVDPGQKPTSQDIHQALTLYDNTRRPHTTRLINGVLGSANAVNPVTDEELRQRMTGRASTIWLTEHDVNAAFTKVLQDEGLIPSISESGTGPLLQPRIQGQSRL</sequence>
<organism evidence="8 9">
    <name type="scientific">Exophiala viscosa</name>
    <dbReference type="NCBI Taxonomy" id="2486360"/>
    <lineage>
        <taxon>Eukaryota</taxon>
        <taxon>Fungi</taxon>
        <taxon>Dikarya</taxon>
        <taxon>Ascomycota</taxon>
        <taxon>Pezizomycotina</taxon>
        <taxon>Eurotiomycetes</taxon>
        <taxon>Chaetothyriomycetidae</taxon>
        <taxon>Chaetothyriales</taxon>
        <taxon>Herpotrichiellaceae</taxon>
        <taxon>Exophiala</taxon>
    </lineage>
</organism>
<dbReference type="Pfam" id="PF01494">
    <property type="entry name" value="FAD_binding_3"/>
    <property type="match status" value="1"/>
</dbReference>
<keyword evidence="5" id="KW-0560">Oxidoreductase</keyword>
<comment type="similarity">
    <text evidence="2">Belongs to the paxM FAD-dependent monooxygenase family.</text>
</comment>
<dbReference type="SUPFAM" id="SSF51905">
    <property type="entry name" value="FAD/NAD(P)-binding domain"/>
    <property type="match status" value="1"/>
</dbReference>
<comment type="cofactor">
    <cofactor evidence="1">
        <name>FAD</name>
        <dbReference type="ChEBI" id="CHEBI:57692"/>
    </cofactor>
</comment>
<evidence type="ECO:0000256" key="1">
    <source>
        <dbReference type="ARBA" id="ARBA00001974"/>
    </source>
</evidence>
<dbReference type="InterPro" id="IPR036188">
    <property type="entry name" value="FAD/NAD-bd_sf"/>
</dbReference>
<gene>
    <name evidence="8" type="ORF">EDD36DRAFT_275959</name>
</gene>
<proteinExistence type="inferred from homology"/>
<keyword evidence="3" id="KW-0285">Flavoprotein</keyword>
<dbReference type="Proteomes" id="UP001203852">
    <property type="component" value="Unassembled WGS sequence"/>
</dbReference>
<dbReference type="Gene3D" id="3.50.50.60">
    <property type="entry name" value="FAD/NAD(P)-binding domain"/>
    <property type="match status" value="1"/>
</dbReference>
<dbReference type="AlphaFoldDB" id="A0AAN6DVS3"/>
<protein>
    <submittedName>
        <fullName evidence="8">Salicylate hydroxylase</fullName>
    </submittedName>
</protein>
<dbReference type="InterPro" id="IPR050493">
    <property type="entry name" value="FAD-dep_Monooxygenase_BioMet"/>
</dbReference>
<dbReference type="PANTHER" id="PTHR13789">
    <property type="entry name" value="MONOOXYGENASE"/>
    <property type="match status" value="1"/>
</dbReference>
<evidence type="ECO:0000259" key="7">
    <source>
        <dbReference type="Pfam" id="PF01494"/>
    </source>
</evidence>
<evidence type="ECO:0000313" key="8">
    <source>
        <dbReference type="EMBL" id="KAI1612152.1"/>
    </source>
</evidence>
<dbReference type="PRINTS" id="PR00420">
    <property type="entry name" value="RNGMNOXGNASE"/>
</dbReference>
<evidence type="ECO:0000256" key="5">
    <source>
        <dbReference type="ARBA" id="ARBA00023002"/>
    </source>
</evidence>
<reference evidence="8" key="1">
    <citation type="journal article" date="2022" name="bioRxiv">
        <title>Deciphering the potential niche of two novel black yeast fungi from a biological soil crust based on their genomes, phenotypes, and melanin regulation.</title>
        <authorList>
            <consortium name="DOE Joint Genome Institute"/>
            <person name="Carr E.C."/>
            <person name="Barton Q."/>
            <person name="Grambo S."/>
            <person name="Sullivan M."/>
            <person name="Renfro C.M."/>
            <person name="Kuo A."/>
            <person name="Pangilinan J."/>
            <person name="Lipzen A."/>
            <person name="Keymanesh K."/>
            <person name="Savage E."/>
            <person name="Barry K."/>
            <person name="Grigoriev I.V."/>
            <person name="Riekhof W.R."/>
            <person name="Harris S.S."/>
        </authorList>
    </citation>
    <scope>NUCLEOTIDE SEQUENCE</scope>
    <source>
        <strain evidence="8">JF 03-4F</strain>
    </source>
</reference>
<feature type="domain" description="FAD-binding" evidence="7">
    <location>
        <begin position="4"/>
        <end position="337"/>
    </location>
</feature>
<evidence type="ECO:0000256" key="6">
    <source>
        <dbReference type="ARBA" id="ARBA00023033"/>
    </source>
</evidence>
<evidence type="ECO:0000256" key="2">
    <source>
        <dbReference type="ARBA" id="ARBA00007992"/>
    </source>
</evidence>
<dbReference type="EMBL" id="MU404355">
    <property type="protein sequence ID" value="KAI1612152.1"/>
    <property type="molecule type" value="Genomic_DNA"/>
</dbReference>
<name>A0AAN6DVS3_9EURO</name>